<feature type="region of interest" description="Disordered" evidence="7">
    <location>
        <begin position="185"/>
        <end position="276"/>
    </location>
</feature>
<dbReference type="AlphaFoldDB" id="A0A061EEY5"/>
<comment type="similarity">
    <text evidence="6">Belongs to the UTP23/FCF1 family. UTP23 subfamily.</text>
</comment>
<dbReference type="GO" id="GO:0070181">
    <property type="term" value="F:small ribosomal subunit rRNA binding"/>
    <property type="evidence" value="ECO:0000318"/>
    <property type="project" value="GO_Central"/>
</dbReference>
<sequence>MRFKKQKRHRKTVRFFSVCFEFRQPFKVLCDGTFVHHLLHNDLIPADKALSDCLSAPVKLFTTSCVLAELKTLGASQSASFQAARKLAIARCDHEKRVSADACIAEVIGENNSEHFFVATQDADLRKKLQKVPKVPLIFGLRNALFLEPPSKFQREFAQSSEEKRLHMTDKEYKALEKRTTSILANADAEDSSDEEGLGYHSPGLLPHNTRNYAGKERDIKDRVRFKRKKAKGPNPLSVKKKKSHENTSLASGKEAKGDDGNAQSKRKRKRSRRALLRMARSSSIILVICED</sequence>
<dbReference type="Gramene" id="EOY02972">
    <property type="protein sequence ID" value="EOY02972"/>
    <property type="gene ID" value="TCM_017366"/>
</dbReference>
<dbReference type="SUPFAM" id="SSF88723">
    <property type="entry name" value="PIN domain-like"/>
    <property type="match status" value="1"/>
</dbReference>
<keyword evidence="10" id="KW-1185">Reference proteome</keyword>
<dbReference type="PANTHER" id="PTHR12416">
    <property type="entry name" value="RRNA-PROCESSING PROTEIN UTP23 HOMOLOG"/>
    <property type="match status" value="1"/>
</dbReference>
<feature type="compositionally biased region" description="Acidic residues" evidence="7">
    <location>
        <begin position="188"/>
        <end position="197"/>
    </location>
</feature>
<dbReference type="InParanoid" id="A0A061EEY5"/>
<keyword evidence="2" id="KW-0690">Ribosome biogenesis</keyword>
<feature type="compositionally biased region" description="Basic residues" evidence="7">
    <location>
        <begin position="265"/>
        <end position="276"/>
    </location>
</feature>
<name>A0A061EEY5_THECC</name>
<evidence type="ECO:0000256" key="7">
    <source>
        <dbReference type="SAM" id="MobiDB-lite"/>
    </source>
</evidence>
<evidence type="ECO:0000259" key="8">
    <source>
        <dbReference type="Pfam" id="PF24779"/>
    </source>
</evidence>
<proteinExistence type="inferred from homology"/>
<dbReference type="STRING" id="3641.A0A061EEY5"/>
<dbReference type="GO" id="GO:0006364">
    <property type="term" value="P:rRNA processing"/>
    <property type="evidence" value="ECO:0007669"/>
    <property type="project" value="UniProtKB-KW"/>
</dbReference>
<feature type="compositionally biased region" description="Basic and acidic residues" evidence="7">
    <location>
        <begin position="214"/>
        <end position="223"/>
    </location>
</feature>
<comment type="subcellular location">
    <subcellularLocation>
        <location evidence="1">Nucleus</location>
        <location evidence="1">Nucleolus</location>
    </subcellularLocation>
</comment>
<dbReference type="OMA" id="HTSGLQM"/>
<dbReference type="Proteomes" id="UP000026915">
    <property type="component" value="Chromosome 4"/>
</dbReference>
<comment type="function">
    <text evidence="5">Involved in rRNA-processing and ribosome biogenesis.</text>
</comment>
<feature type="domain" description="UTP23 sensor motif region" evidence="8">
    <location>
        <begin position="226"/>
        <end position="244"/>
    </location>
</feature>
<dbReference type="CDD" id="cd08553">
    <property type="entry name" value="PIN_Fcf1-like"/>
    <property type="match status" value="1"/>
</dbReference>
<evidence type="ECO:0000313" key="10">
    <source>
        <dbReference type="Proteomes" id="UP000026915"/>
    </source>
</evidence>
<evidence type="ECO:0000256" key="1">
    <source>
        <dbReference type="ARBA" id="ARBA00004604"/>
    </source>
</evidence>
<dbReference type="Pfam" id="PF04900">
    <property type="entry name" value="Fcf1"/>
    <property type="match status" value="1"/>
</dbReference>
<dbReference type="InterPro" id="IPR029060">
    <property type="entry name" value="PIN-like_dom_sf"/>
</dbReference>
<dbReference type="eggNOG" id="KOG3164">
    <property type="taxonomic scope" value="Eukaryota"/>
</dbReference>
<protein>
    <submittedName>
        <fullName evidence="9">PIN domain-like family protein, putative isoform 1</fullName>
    </submittedName>
</protein>
<dbReference type="EMBL" id="CM001882">
    <property type="protein sequence ID" value="EOY02972.1"/>
    <property type="molecule type" value="Genomic_DNA"/>
</dbReference>
<reference evidence="9 10" key="1">
    <citation type="journal article" date="2013" name="Genome Biol.">
        <title>The genome sequence of the most widely cultivated cacao type and its use to identify candidate genes regulating pod color.</title>
        <authorList>
            <person name="Motamayor J.C."/>
            <person name="Mockaitis K."/>
            <person name="Schmutz J."/>
            <person name="Haiminen N."/>
            <person name="Iii D.L."/>
            <person name="Cornejo O."/>
            <person name="Findley S.D."/>
            <person name="Zheng P."/>
            <person name="Utro F."/>
            <person name="Royaert S."/>
            <person name="Saski C."/>
            <person name="Jenkins J."/>
            <person name="Podicheti R."/>
            <person name="Zhao M."/>
            <person name="Scheffler B.E."/>
            <person name="Stack J.C."/>
            <person name="Feltus F.A."/>
            <person name="Mustiga G.M."/>
            <person name="Amores F."/>
            <person name="Phillips W."/>
            <person name="Marelli J.P."/>
            <person name="May G.D."/>
            <person name="Shapiro H."/>
            <person name="Ma J."/>
            <person name="Bustamante C.D."/>
            <person name="Schnell R.J."/>
            <person name="Main D."/>
            <person name="Gilbert D."/>
            <person name="Parida L."/>
            <person name="Kuhn D.N."/>
        </authorList>
    </citation>
    <scope>NUCLEOTIDE SEQUENCE [LARGE SCALE GENOMIC DNA]</scope>
    <source>
        <strain evidence="10">cv. Matina 1-6</strain>
    </source>
</reference>
<keyword evidence="3" id="KW-0698">rRNA processing</keyword>
<evidence type="ECO:0000256" key="4">
    <source>
        <dbReference type="ARBA" id="ARBA00023242"/>
    </source>
</evidence>
<evidence type="ECO:0000256" key="2">
    <source>
        <dbReference type="ARBA" id="ARBA00022517"/>
    </source>
</evidence>
<dbReference type="HOGENOM" id="CLU_053567_3_0_1"/>
<dbReference type="Gene3D" id="3.40.50.1010">
    <property type="entry name" value="5'-nuclease"/>
    <property type="match status" value="1"/>
</dbReference>
<evidence type="ECO:0000313" key="9">
    <source>
        <dbReference type="EMBL" id="EOY02972.1"/>
    </source>
</evidence>
<accession>A0A061EEY5</accession>
<dbReference type="Pfam" id="PF24779">
    <property type="entry name" value="UTP23_sensor"/>
    <property type="match status" value="1"/>
</dbReference>
<evidence type="ECO:0000256" key="3">
    <source>
        <dbReference type="ARBA" id="ARBA00022552"/>
    </source>
</evidence>
<dbReference type="FunFam" id="3.40.50.1010:FF:000006">
    <property type="entry name" value="rRNA-processing protein UTP23 homolog"/>
    <property type="match status" value="1"/>
</dbReference>
<gene>
    <name evidence="9" type="ORF">TCM_017366</name>
</gene>
<dbReference type="InterPro" id="IPR006984">
    <property type="entry name" value="Fcf1/UTP23"/>
</dbReference>
<evidence type="ECO:0000256" key="5">
    <source>
        <dbReference type="ARBA" id="ARBA00037300"/>
    </source>
</evidence>
<dbReference type="InterPro" id="IPR057776">
    <property type="entry name" value="UTP23_sensor"/>
</dbReference>
<dbReference type="GO" id="GO:0005730">
    <property type="term" value="C:nucleolus"/>
    <property type="evidence" value="ECO:0000318"/>
    <property type="project" value="GO_Central"/>
</dbReference>
<keyword evidence="4" id="KW-0539">Nucleus</keyword>
<organism evidence="9 10">
    <name type="scientific">Theobroma cacao</name>
    <name type="common">Cacao</name>
    <name type="synonym">Cocoa</name>
    <dbReference type="NCBI Taxonomy" id="3641"/>
    <lineage>
        <taxon>Eukaryota</taxon>
        <taxon>Viridiplantae</taxon>
        <taxon>Streptophyta</taxon>
        <taxon>Embryophyta</taxon>
        <taxon>Tracheophyta</taxon>
        <taxon>Spermatophyta</taxon>
        <taxon>Magnoliopsida</taxon>
        <taxon>eudicotyledons</taxon>
        <taxon>Gunneridae</taxon>
        <taxon>Pentapetalae</taxon>
        <taxon>rosids</taxon>
        <taxon>malvids</taxon>
        <taxon>Malvales</taxon>
        <taxon>Malvaceae</taxon>
        <taxon>Byttnerioideae</taxon>
        <taxon>Theobroma</taxon>
    </lineage>
</organism>
<dbReference type="GO" id="GO:0032040">
    <property type="term" value="C:small-subunit processome"/>
    <property type="evidence" value="ECO:0000318"/>
    <property type="project" value="GO_Central"/>
</dbReference>
<evidence type="ECO:0000256" key="6">
    <source>
        <dbReference type="ARBA" id="ARBA00038503"/>
    </source>
</evidence>
<dbReference type="FunCoup" id="A0A061EEY5">
    <property type="interactions" value="2830"/>
</dbReference>